<dbReference type="GO" id="GO:0003755">
    <property type="term" value="F:peptidyl-prolyl cis-trans isomerase activity"/>
    <property type="evidence" value="ECO:0007669"/>
    <property type="project" value="InterPro"/>
</dbReference>
<evidence type="ECO:0000256" key="1">
    <source>
        <dbReference type="SAM" id="MobiDB-lite"/>
    </source>
</evidence>
<dbReference type="Gene3D" id="3.10.50.40">
    <property type="match status" value="1"/>
</dbReference>
<gene>
    <name evidence="2" type="ORF">VBRA1451_LOCUS11293</name>
</gene>
<feature type="region of interest" description="Disordered" evidence="1">
    <location>
        <begin position="70"/>
        <end position="98"/>
    </location>
</feature>
<protein>
    <submittedName>
        <fullName evidence="2">Uncharacterized protein</fullName>
    </submittedName>
</protein>
<sequence>MALAAGLGWVGITVWGKENVFEYPNRPGELFIEVTSPLSGDAIVTRLAEGDKGVRFLDFSTSPPIALPIGQRPSNNPSLANGGGATLRRRTGTSPSGARYEVVQEGTGRVPTLNDRVKYDCIAWRDAFDGQDKFYDLRGAVRCVSDFLTGVVREAVLSMREGEVRQIITSTGYADRYHQLHLVSIE</sequence>
<dbReference type="EMBL" id="HBGB01019538">
    <property type="protein sequence ID" value="CAD9056228.1"/>
    <property type="molecule type" value="Transcribed_RNA"/>
</dbReference>
<organism evidence="2">
    <name type="scientific">Vitrella brassicaformis</name>
    <dbReference type="NCBI Taxonomy" id="1169539"/>
    <lineage>
        <taxon>Eukaryota</taxon>
        <taxon>Sar</taxon>
        <taxon>Alveolata</taxon>
        <taxon>Colpodellida</taxon>
        <taxon>Vitrellaceae</taxon>
        <taxon>Vitrella</taxon>
    </lineage>
</organism>
<dbReference type="SUPFAM" id="SSF54534">
    <property type="entry name" value="FKBP-like"/>
    <property type="match status" value="1"/>
</dbReference>
<dbReference type="InterPro" id="IPR046357">
    <property type="entry name" value="PPIase_dom_sf"/>
</dbReference>
<proteinExistence type="predicted"/>
<dbReference type="AlphaFoldDB" id="A0A7S1P350"/>
<accession>A0A7S1P350</accession>
<name>A0A7S1P350_9ALVE</name>
<evidence type="ECO:0000313" key="2">
    <source>
        <dbReference type="EMBL" id="CAD9056228.1"/>
    </source>
</evidence>
<reference evidence="2" key="1">
    <citation type="submission" date="2021-01" db="EMBL/GenBank/DDBJ databases">
        <authorList>
            <person name="Corre E."/>
            <person name="Pelletier E."/>
            <person name="Niang G."/>
            <person name="Scheremetjew M."/>
            <person name="Finn R."/>
            <person name="Kale V."/>
            <person name="Holt S."/>
            <person name="Cochrane G."/>
            <person name="Meng A."/>
            <person name="Brown T."/>
            <person name="Cohen L."/>
        </authorList>
    </citation>
    <scope>NUCLEOTIDE SEQUENCE</scope>
    <source>
        <strain evidence="2">CCMP3346</strain>
    </source>
</reference>